<dbReference type="GO" id="GO:0005524">
    <property type="term" value="F:ATP binding"/>
    <property type="evidence" value="ECO:0007669"/>
    <property type="project" value="UniProtKB-UniRule"/>
</dbReference>
<dbReference type="PANTHER" id="PTHR43033">
    <property type="entry name" value="TRNA(ILE)-LYSIDINE SYNTHASE-RELATED"/>
    <property type="match status" value="1"/>
</dbReference>
<dbReference type="KEGG" id="vab:WPS_23720"/>
<evidence type="ECO:0000256" key="6">
    <source>
        <dbReference type="HAMAP-Rule" id="MF_01161"/>
    </source>
</evidence>
<dbReference type="InterPro" id="IPR012094">
    <property type="entry name" value="tRNA_Ile_lys_synt"/>
</dbReference>
<evidence type="ECO:0000259" key="7">
    <source>
        <dbReference type="Pfam" id="PF01171"/>
    </source>
</evidence>
<evidence type="ECO:0000313" key="8">
    <source>
        <dbReference type="EMBL" id="BDE07096.1"/>
    </source>
</evidence>
<protein>
    <recommendedName>
        <fullName evidence="6">tRNA(Ile)-lysidine synthase</fullName>
        <ecNumber evidence="6">6.3.4.19</ecNumber>
    </recommendedName>
    <alternativeName>
        <fullName evidence="6">tRNA(Ile)-2-lysyl-cytidine synthase</fullName>
    </alternativeName>
    <alternativeName>
        <fullName evidence="6">tRNA(Ile)-lysidine synthetase</fullName>
    </alternativeName>
</protein>
<sequence length="271" mass="29060">MRGARPERALDAIVRRVLGTDARRGVCVAISGGPDSVALASLVDRLVREAGGDAVFAFVDHGTRAGALQDECVVQSIGTRLGRRVRVARLQASRDDEATLRALRYDALGRIAAAEGCAAVVTAHTAEDQTETVLLALFRGAGFAGLAGIAERRAFGDGIALVRPLLRVARDELQVELRHSGLPYALDPTNDDLRYRRNALRAHLAALRRDFPRLDRAVARYAAIARAEIAATPTGERRRALRARLAAADARDVSLALIDAVLEREGDPGPP</sequence>
<proteinExistence type="inferred from homology"/>
<keyword evidence="3 6" id="KW-0547">Nucleotide-binding</keyword>
<organism evidence="8 9">
    <name type="scientific">Vulcanimicrobium alpinum</name>
    <dbReference type="NCBI Taxonomy" id="3016050"/>
    <lineage>
        <taxon>Bacteria</taxon>
        <taxon>Bacillati</taxon>
        <taxon>Vulcanimicrobiota</taxon>
        <taxon>Vulcanimicrobiia</taxon>
        <taxon>Vulcanimicrobiales</taxon>
        <taxon>Vulcanimicrobiaceae</taxon>
        <taxon>Vulcanimicrobium</taxon>
    </lineage>
</organism>
<dbReference type="CDD" id="cd01992">
    <property type="entry name" value="TilS_N"/>
    <property type="match status" value="1"/>
</dbReference>
<evidence type="ECO:0000313" key="9">
    <source>
        <dbReference type="Proteomes" id="UP001317532"/>
    </source>
</evidence>
<dbReference type="RefSeq" id="WP_317994711.1">
    <property type="nucleotide sequence ID" value="NZ_AP025523.1"/>
</dbReference>
<dbReference type="InterPro" id="IPR011063">
    <property type="entry name" value="TilS/TtcA_N"/>
</dbReference>
<dbReference type="Proteomes" id="UP001317532">
    <property type="component" value="Chromosome"/>
</dbReference>
<dbReference type="EMBL" id="AP025523">
    <property type="protein sequence ID" value="BDE07096.1"/>
    <property type="molecule type" value="Genomic_DNA"/>
</dbReference>
<comment type="function">
    <text evidence="6">Ligates lysine onto the cytidine present at position 34 of the AUA codon-specific tRNA(Ile) that contains the anticodon CAU, in an ATP-dependent manner. Cytidine is converted to lysidine, thus changing the amino acid specificity of the tRNA from methionine to isoleucine.</text>
</comment>
<evidence type="ECO:0000256" key="2">
    <source>
        <dbReference type="ARBA" id="ARBA00022694"/>
    </source>
</evidence>
<dbReference type="NCBIfam" id="TIGR02432">
    <property type="entry name" value="lysidine_TilS_N"/>
    <property type="match status" value="1"/>
</dbReference>
<dbReference type="GO" id="GO:0032267">
    <property type="term" value="F:tRNA(Ile)-lysidine synthase activity"/>
    <property type="evidence" value="ECO:0007669"/>
    <property type="project" value="UniProtKB-EC"/>
</dbReference>
<dbReference type="InterPro" id="IPR012795">
    <property type="entry name" value="tRNA_Ile_lys_synt_N"/>
</dbReference>
<accession>A0AAN1XXA6</accession>
<dbReference type="HAMAP" id="MF_01161">
    <property type="entry name" value="tRNA_Ile_lys_synt"/>
    <property type="match status" value="1"/>
</dbReference>
<keyword evidence="9" id="KW-1185">Reference proteome</keyword>
<dbReference type="SUPFAM" id="SSF52402">
    <property type="entry name" value="Adenine nucleotide alpha hydrolases-like"/>
    <property type="match status" value="1"/>
</dbReference>
<reference evidence="8 9" key="1">
    <citation type="journal article" date="2022" name="ISME Commun">
        <title>Vulcanimicrobium alpinus gen. nov. sp. nov., the first cultivated representative of the candidate phylum 'Eremiobacterota', is a metabolically versatile aerobic anoxygenic phototroph.</title>
        <authorList>
            <person name="Yabe S."/>
            <person name="Muto K."/>
            <person name="Abe K."/>
            <person name="Yokota A."/>
            <person name="Staudigel H."/>
            <person name="Tebo B.M."/>
        </authorList>
    </citation>
    <scope>NUCLEOTIDE SEQUENCE [LARGE SCALE GENOMIC DNA]</scope>
    <source>
        <strain evidence="8 9">WC8-2</strain>
    </source>
</reference>
<keyword evidence="6" id="KW-0963">Cytoplasm</keyword>
<keyword evidence="4 6" id="KW-0067">ATP-binding</keyword>
<evidence type="ECO:0000256" key="4">
    <source>
        <dbReference type="ARBA" id="ARBA00022840"/>
    </source>
</evidence>
<evidence type="ECO:0000256" key="5">
    <source>
        <dbReference type="ARBA" id="ARBA00048539"/>
    </source>
</evidence>
<comment type="domain">
    <text evidence="6">The N-terminal region contains the highly conserved SGGXDS motif, predicted to be a P-loop motif involved in ATP binding.</text>
</comment>
<feature type="domain" description="tRNA(Ile)-lysidine/2-thiocytidine synthase N-terminal" evidence="7">
    <location>
        <begin position="26"/>
        <end position="202"/>
    </location>
</feature>
<name>A0AAN1XXA6_UNVUL</name>
<comment type="subcellular location">
    <subcellularLocation>
        <location evidence="6">Cytoplasm</location>
    </subcellularLocation>
</comment>
<gene>
    <name evidence="6" type="primary">tilS</name>
    <name evidence="8" type="ORF">WPS_23720</name>
</gene>
<dbReference type="AlphaFoldDB" id="A0AAN1XXA6"/>
<dbReference type="GO" id="GO:0006400">
    <property type="term" value="P:tRNA modification"/>
    <property type="evidence" value="ECO:0007669"/>
    <property type="project" value="UniProtKB-UniRule"/>
</dbReference>
<feature type="binding site" evidence="6">
    <location>
        <begin position="31"/>
        <end position="36"/>
    </location>
    <ligand>
        <name>ATP</name>
        <dbReference type="ChEBI" id="CHEBI:30616"/>
    </ligand>
</feature>
<evidence type="ECO:0000256" key="3">
    <source>
        <dbReference type="ARBA" id="ARBA00022741"/>
    </source>
</evidence>
<dbReference type="Gene3D" id="3.40.50.620">
    <property type="entry name" value="HUPs"/>
    <property type="match status" value="1"/>
</dbReference>
<keyword evidence="2 6" id="KW-0819">tRNA processing</keyword>
<comment type="similarity">
    <text evidence="6">Belongs to the tRNA(Ile)-lysidine synthase family.</text>
</comment>
<dbReference type="InterPro" id="IPR014729">
    <property type="entry name" value="Rossmann-like_a/b/a_fold"/>
</dbReference>
<dbReference type="EC" id="6.3.4.19" evidence="6"/>
<keyword evidence="1 6" id="KW-0436">Ligase</keyword>
<comment type="catalytic activity">
    <reaction evidence="5 6">
        <text>cytidine(34) in tRNA(Ile2) + L-lysine + ATP = lysidine(34) in tRNA(Ile2) + AMP + diphosphate + H(+)</text>
        <dbReference type="Rhea" id="RHEA:43744"/>
        <dbReference type="Rhea" id="RHEA-COMP:10625"/>
        <dbReference type="Rhea" id="RHEA-COMP:10670"/>
        <dbReference type="ChEBI" id="CHEBI:15378"/>
        <dbReference type="ChEBI" id="CHEBI:30616"/>
        <dbReference type="ChEBI" id="CHEBI:32551"/>
        <dbReference type="ChEBI" id="CHEBI:33019"/>
        <dbReference type="ChEBI" id="CHEBI:82748"/>
        <dbReference type="ChEBI" id="CHEBI:83665"/>
        <dbReference type="ChEBI" id="CHEBI:456215"/>
        <dbReference type="EC" id="6.3.4.19"/>
    </reaction>
</comment>
<dbReference type="GO" id="GO:0005737">
    <property type="term" value="C:cytoplasm"/>
    <property type="evidence" value="ECO:0007669"/>
    <property type="project" value="UniProtKB-SubCell"/>
</dbReference>
<dbReference type="PANTHER" id="PTHR43033:SF1">
    <property type="entry name" value="TRNA(ILE)-LYSIDINE SYNTHASE-RELATED"/>
    <property type="match status" value="1"/>
</dbReference>
<evidence type="ECO:0000256" key="1">
    <source>
        <dbReference type="ARBA" id="ARBA00022598"/>
    </source>
</evidence>
<dbReference type="Pfam" id="PF01171">
    <property type="entry name" value="ATP_bind_3"/>
    <property type="match status" value="1"/>
</dbReference>